<name>A0A517LAJ1_9PEZI</name>
<dbReference type="Proteomes" id="UP000316270">
    <property type="component" value="Chromosome 8"/>
</dbReference>
<dbReference type="AlphaFoldDB" id="A0A517LAJ1"/>
<protein>
    <submittedName>
        <fullName evidence="1">Uncharacterized protein</fullName>
    </submittedName>
</protein>
<accession>A0A517LAJ1</accession>
<organism evidence="1 2">
    <name type="scientific">Venturia effusa</name>
    <dbReference type="NCBI Taxonomy" id="50376"/>
    <lineage>
        <taxon>Eukaryota</taxon>
        <taxon>Fungi</taxon>
        <taxon>Dikarya</taxon>
        <taxon>Ascomycota</taxon>
        <taxon>Pezizomycotina</taxon>
        <taxon>Dothideomycetes</taxon>
        <taxon>Pleosporomycetidae</taxon>
        <taxon>Venturiales</taxon>
        <taxon>Venturiaceae</taxon>
        <taxon>Venturia</taxon>
    </lineage>
</organism>
<evidence type="ECO:0000313" key="1">
    <source>
        <dbReference type="EMBL" id="QDS72650.1"/>
    </source>
</evidence>
<keyword evidence="2" id="KW-1185">Reference proteome</keyword>
<dbReference type="EMBL" id="CP042192">
    <property type="protein sequence ID" value="QDS72650.1"/>
    <property type="molecule type" value="Genomic_DNA"/>
</dbReference>
<evidence type="ECO:0000313" key="2">
    <source>
        <dbReference type="Proteomes" id="UP000316270"/>
    </source>
</evidence>
<gene>
    <name evidence="1" type="ORF">FKW77_002565</name>
</gene>
<reference evidence="1 2" key="1">
    <citation type="submission" date="2019-07" db="EMBL/GenBank/DDBJ databases">
        <title>Finished genome of Venturia effusa.</title>
        <authorList>
            <person name="Young C.A."/>
            <person name="Cox M.P."/>
            <person name="Ganley A.R.D."/>
            <person name="David W.J."/>
        </authorList>
    </citation>
    <scope>NUCLEOTIDE SEQUENCE [LARGE SCALE GENOMIC DNA]</scope>
    <source>
        <strain evidence="2">albino</strain>
    </source>
</reference>
<proteinExistence type="predicted"/>
<sequence>MPLIKFRPACIRSLDQIHLEASVFLTAKLEIKKAIRVHNIVTLLAPRKNEIVVPSSPTSRPQGRPCQDERKAAGVLAFTRHTSSTVVNNTASCEDVEVFRIGFDHEQAARTKCFGRSCFLGERPSYSGGHSATPGRMIQSMCKALFDNRVTKCVPRVYRKRGLDFFDHHSKGYIVGDDAKFRKTELC</sequence>